<dbReference type="InterPro" id="IPR013022">
    <property type="entry name" value="Xyl_isomerase-like_TIM-brl"/>
</dbReference>
<name>A0A1V6TH15_9EURO</name>
<gene>
    <name evidence="2" type="ORF">PENSTE_c006G06717</name>
</gene>
<accession>A0A1V6TH15</accession>
<protein>
    <recommendedName>
        <fullName evidence="1">Xylose isomerase-like TIM barrel domain-containing protein</fullName>
    </recommendedName>
</protein>
<dbReference type="Gene3D" id="3.20.20.150">
    <property type="entry name" value="Divalent-metal-dependent TIM barrel enzymes"/>
    <property type="match status" value="1"/>
</dbReference>
<dbReference type="InterPro" id="IPR050312">
    <property type="entry name" value="IolE/XylAMocC-like"/>
</dbReference>
<dbReference type="PANTHER" id="PTHR12110:SF21">
    <property type="entry name" value="XYLOSE ISOMERASE-LIKE TIM BARREL DOMAIN-CONTAINING PROTEIN"/>
    <property type="match status" value="1"/>
</dbReference>
<dbReference type="EMBL" id="MLKD01000006">
    <property type="protein sequence ID" value="OQE25159.1"/>
    <property type="molecule type" value="Genomic_DNA"/>
</dbReference>
<dbReference type="STRING" id="303698.A0A1V6TH15"/>
<dbReference type="AlphaFoldDB" id="A0A1V6TH15"/>
<dbReference type="PANTHER" id="PTHR12110">
    <property type="entry name" value="HYDROXYPYRUVATE ISOMERASE"/>
    <property type="match status" value="1"/>
</dbReference>
<keyword evidence="3" id="KW-1185">Reference proteome</keyword>
<dbReference type="Pfam" id="PF01261">
    <property type="entry name" value="AP_endonuc_2"/>
    <property type="match status" value="1"/>
</dbReference>
<dbReference type="Proteomes" id="UP000191285">
    <property type="component" value="Unassembled WGS sequence"/>
</dbReference>
<evidence type="ECO:0000313" key="2">
    <source>
        <dbReference type="EMBL" id="OQE25159.1"/>
    </source>
</evidence>
<sequence>MNSLPTPPAESAVRWRPAIATVSLGAANLHSIIAKIDAAANNGQQGLELFHDDLAQLAKTLRSQEHEPTGRSDRDFEIDAAHAIRDLCAERGLQVLALQPFRHFEGLIDPVQHAQRIDELKHWVQLAKILGDNLFILIPSSFLDTSEITGDRDRLVADLVEAANVAFPIRIAYEALAWGTYVNTWEDSWEIVKRANRPNLGICLDTFNIAARVWADPTSPSGRRPEIADKELHLSMERLVREIDPSRVMMVQLADGEKVDPQSSLLQTPGLPTLLSWSRNARLFPCEEERGGYLPIGLVTEACLDGLGYTGWVSMEVFSRTTTVDDPSVPEQHAARAGQSWRRMLERLTVTEEKKVISF</sequence>
<proteinExistence type="predicted"/>
<comment type="caution">
    <text evidence="2">The sequence shown here is derived from an EMBL/GenBank/DDBJ whole genome shotgun (WGS) entry which is preliminary data.</text>
</comment>
<dbReference type="OrthoDB" id="5360893at2759"/>
<evidence type="ECO:0000259" key="1">
    <source>
        <dbReference type="Pfam" id="PF01261"/>
    </source>
</evidence>
<organism evidence="2 3">
    <name type="scientific">Penicillium steckii</name>
    <dbReference type="NCBI Taxonomy" id="303698"/>
    <lineage>
        <taxon>Eukaryota</taxon>
        <taxon>Fungi</taxon>
        <taxon>Dikarya</taxon>
        <taxon>Ascomycota</taxon>
        <taxon>Pezizomycotina</taxon>
        <taxon>Eurotiomycetes</taxon>
        <taxon>Eurotiomycetidae</taxon>
        <taxon>Eurotiales</taxon>
        <taxon>Aspergillaceae</taxon>
        <taxon>Penicillium</taxon>
    </lineage>
</organism>
<reference evidence="3" key="1">
    <citation type="journal article" date="2017" name="Nat. Microbiol.">
        <title>Global analysis of biosynthetic gene clusters reveals vast potential of secondary metabolite production in Penicillium species.</title>
        <authorList>
            <person name="Nielsen J.C."/>
            <person name="Grijseels S."/>
            <person name="Prigent S."/>
            <person name="Ji B."/>
            <person name="Dainat J."/>
            <person name="Nielsen K.F."/>
            <person name="Frisvad J.C."/>
            <person name="Workman M."/>
            <person name="Nielsen J."/>
        </authorList>
    </citation>
    <scope>NUCLEOTIDE SEQUENCE [LARGE SCALE GENOMIC DNA]</scope>
    <source>
        <strain evidence="3">IBT 24891</strain>
    </source>
</reference>
<dbReference type="InterPro" id="IPR036237">
    <property type="entry name" value="Xyl_isomerase-like_sf"/>
</dbReference>
<feature type="domain" description="Xylose isomerase-like TIM barrel" evidence="1">
    <location>
        <begin position="36"/>
        <end position="341"/>
    </location>
</feature>
<dbReference type="SUPFAM" id="SSF51658">
    <property type="entry name" value="Xylose isomerase-like"/>
    <property type="match status" value="1"/>
</dbReference>
<evidence type="ECO:0000313" key="3">
    <source>
        <dbReference type="Proteomes" id="UP000191285"/>
    </source>
</evidence>